<feature type="compositionally biased region" description="Low complexity" evidence="1">
    <location>
        <begin position="152"/>
        <end position="175"/>
    </location>
</feature>
<feature type="domain" description="DUF11" evidence="2">
    <location>
        <begin position="663"/>
        <end position="730"/>
    </location>
</feature>
<proteinExistence type="predicted"/>
<evidence type="ECO:0000313" key="4">
    <source>
        <dbReference type="Proteomes" id="UP000253562"/>
    </source>
</evidence>
<feature type="compositionally biased region" description="Polar residues" evidence="1">
    <location>
        <begin position="138"/>
        <end position="151"/>
    </location>
</feature>
<feature type="region of interest" description="Disordered" evidence="1">
    <location>
        <begin position="405"/>
        <end position="428"/>
    </location>
</feature>
<feature type="compositionally biased region" description="Low complexity" evidence="1">
    <location>
        <begin position="374"/>
        <end position="387"/>
    </location>
</feature>
<feature type="compositionally biased region" description="Low complexity" evidence="1">
    <location>
        <begin position="320"/>
        <end position="339"/>
    </location>
</feature>
<feature type="domain" description="DUF11" evidence="2">
    <location>
        <begin position="439"/>
        <end position="527"/>
    </location>
</feature>
<feature type="region of interest" description="Disordered" evidence="1">
    <location>
        <begin position="42"/>
        <end position="227"/>
    </location>
</feature>
<dbReference type="InterPro" id="IPR047589">
    <property type="entry name" value="DUF11_rpt"/>
</dbReference>
<dbReference type="Proteomes" id="UP000253562">
    <property type="component" value="Unassembled WGS sequence"/>
</dbReference>
<reference evidence="3 4" key="1">
    <citation type="submission" date="2018-07" db="EMBL/GenBank/DDBJ databases">
        <title>Comparative genomes isolates from brazilian mangrove.</title>
        <authorList>
            <person name="De Araujo J.E."/>
            <person name="Taketani R.G."/>
            <person name="Silva M.C.P."/>
            <person name="Lourenco M.V."/>
            <person name="Oliveira V.M."/>
            <person name="Andreote F.D."/>
        </authorList>
    </citation>
    <scope>NUCLEOTIDE SEQUENCE [LARGE SCALE GENOMIC DNA]</scope>
    <source>
        <strain evidence="3 4">HEX PRIS-MGV</strain>
    </source>
</reference>
<accession>A0A368KRV3</accession>
<dbReference type="InterPro" id="IPR013783">
    <property type="entry name" value="Ig-like_fold"/>
</dbReference>
<dbReference type="NCBIfam" id="TIGR01451">
    <property type="entry name" value="B_ant_repeat"/>
    <property type="match status" value="2"/>
</dbReference>
<dbReference type="Gene3D" id="2.60.40.10">
    <property type="entry name" value="Immunoglobulins"/>
    <property type="match status" value="2"/>
</dbReference>
<dbReference type="EMBL" id="QPEX01000019">
    <property type="protein sequence ID" value="RCS50576.1"/>
    <property type="molecule type" value="Genomic_DNA"/>
</dbReference>
<feature type="compositionally biased region" description="Low complexity" evidence="1">
    <location>
        <begin position="112"/>
        <end position="132"/>
    </location>
</feature>
<feature type="domain" description="DUF11" evidence="2">
    <location>
        <begin position="542"/>
        <end position="630"/>
    </location>
</feature>
<dbReference type="PANTHER" id="PTHR34819">
    <property type="entry name" value="LARGE CYSTEINE-RICH PERIPLASMIC PROTEIN OMCB"/>
    <property type="match status" value="1"/>
</dbReference>
<name>A0A368KRV3_9BACT</name>
<feature type="compositionally biased region" description="Polar residues" evidence="1">
    <location>
        <begin position="213"/>
        <end position="223"/>
    </location>
</feature>
<sequence length="881" mass="91051">MEARKKFRMLGKDAMKNIYLRLAVIGGVVALGATAIGQSMMASRANPDPEPIEVSQAAKPEGTPTPAVPPFPDSKVRLASNDAPTEAPTAESSPAGGSIPQPPVSRFRFNDSPAAETATTAENPAASPTAATVGDGSSPPSRFSQFLSNPNTSAAENPAATMAEEAPEAATTASTGSRFNSNADSPTQPAAPPVSRFGNPAAQPSGVTPPNPQSFAAESSNTMAPPPVRFQAGAAAMAAEAAEQVTAAASDIAAEANGVVEEATVAAQGAVENAGSRFSSMVNSAAQSISDQADTAAGAVQERIPSTMETQPSYGASAYPSSNSMPSNPNRFSASPAPAASAPSAAASVQPSVMGSTVSSDYNSTRGFSATQSPAATPMAAEPTPAAISQPPAARFAEQPTTIASRSAPPVTGMLVSARPGESRWEGDQTPSIRLEKIAPPEVQIGKVTTFELHVENNGRVEASNVVVHDMVPAGTKLVSTSPEAEPGPNGTLVWNLGTLQPRERKSLKLEILPLEEGDIGSVASVTFAAIASAKSVVTRPDLKVTQASSATVLAGNQLGITITISNPGTGAATGVVLEENVPANFSHPAGKELEFEVGTLRPGESRQLDLVLNAVSAGRVQNILHARADGNLSQEAAIDLEVIAPKLAVAMSGPKLRYLERPAKYTVEVSNPGTAPAHEIDLVTYLPKGLKFVEANNAGQYDATRHAVFWNLQELPPAQSGTVELVALPIEPGAQRLRVEGTASKGLSAEDESTVQVEGLAAIFFEVADLADPIEVGKETTYDIKIVNQGSKEATNVQVVAEIPAGMRGLSANGEAQGQIQGQKVIFQPISRIEPKQTVRLKIQVQGTMPGNQRIKVQVSTDGIPAPITKEESTTIYTDR</sequence>
<feature type="region of interest" description="Disordered" evidence="1">
    <location>
        <begin position="303"/>
        <end position="339"/>
    </location>
</feature>
<dbReference type="InterPro" id="IPR051172">
    <property type="entry name" value="Chlamydia_OmcB"/>
</dbReference>
<comment type="caution">
    <text evidence="3">The sequence shown here is derived from an EMBL/GenBank/DDBJ whole genome shotgun (WGS) entry which is preliminary data.</text>
</comment>
<feature type="region of interest" description="Disordered" evidence="1">
    <location>
        <begin position="367"/>
        <end position="390"/>
    </location>
</feature>
<evidence type="ECO:0000313" key="3">
    <source>
        <dbReference type="EMBL" id="RCS50576.1"/>
    </source>
</evidence>
<feature type="compositionally biased region" description="Polar residues" evidence="1">
    <location>
        <begin position="176"/>
        <end position="188"/>
    </location>
</feature>
<gene>
    <name evidence="3" type="ORF">DTL42_10735</name>
</gene>
<evidence type="ECO:0000256" key="1">
    <source>
        <dbReference type="SAM" id="MobiDB-lite"/>
    </source>
</evidence>
<dbReference type="AlphaFoldDB" id="A0A368KRV3"/>
<dbReference type="Pfam" id="PF01345">
    <property type="entry name" value="DUF11"/>
    <property type="match status" value="4"/>
</dbReference>
<protein>
    <submittedName>
        <fullName evidence="3">DUF11 domain-containing protein</fullName>
    </submittedName>
</protein>
<dbReference type="InterPro" id="IPR001434">
    <property type="entry name" value="OmcB-like_DUF11"/>
</dbReference>
<evidence type="ECO:0000259" key="2">
    <source>
        <dbReference type="Pfam" id="PF01345"/>
    </source>
</evidence>
<feature type="domain" description="DUF11" evidence="2">
    <location>
        <begin position="774"/>
        <end position="863"/>
    </location>
</feature>
<dbReference type="PANTHER" id="PTHR34819:SF3">
    <property type="entry name" value="CELL SURFACE PROTEIN"/>
    <property type="match status" value="1"/>
</dbReference>
<organism evidence="3 4">
    <name type="scientific">Bremerella cremea</name>
    <dbReference type="NCBI Taxonomy" id="1031537"/>
    <lineage>
        <taxon>Bacteria</taxon>
        <taxon>Pseudomonadati</taxon>
        <taxon>Planctomycetota</taxon>
        <taxon>Planctomycetia</taxon>
        <taxon>Pirellulales</taxon>
        <taxon>Pirellulaceae</taxon>
        <taxon>Bremerella</taxon>
    </lineage>
</organism>